<evidence type="ECO:0000313" key="4">
    <source>
        <dbReference type="Proteomes" id="UP000736787"/>
    </source>
</evidence>
<dbReference type="PANTHER" id="PTHR24216:SF65">
    <property type="entry name" value="PAXILLIN-LIKE PROTEIN 1"/>
    <property type="match status" value="1"/>
</dbReference>
<comment type="caution">
    <text evidence="3">The sequence shown here is derived from an EMBL/GenBank/DDBJ whole genome shotgun (WGS) entry which is preliminary data.</text>
</comment>
<feature type="region of interest" description="Disordered" evidence="2">
    <location>
        <begin position="540"/>
        <end position="667"/>
    </location>
</feature>
<evidence type="ECO:0000313" key="3">
    <source>
        <dbReference type="EMBL" id="KAG2954268.1"/>
    </source>
</evidence>
<dbReference type="EMBL" id="RCMK01000016">
    <property type="protein sequence ID" value="KAG2954268.1"/>
    <property type="molecule type" value="Genomic_DNA"/>
</dbReference>
<feature type="compositionally biased region" description="Polar residues" evidence="2">
    <location>
        <begin position="558"/>
        <end position="569"/>
    </location>
</feature>
<dbReference type="VEuPathDB" id="FungiDB:PC110_g2982"/>
<name>A0A8T1EL48_9STRA</name>
<feature type="compositionally biased region" description="Basic residues" evidence="2">
    <location>
        <begin position="401"/>
        <end position="423"/>
    </location>
</feature>
<reference evidence="3" key="1">
    <citation type="submission" date="2018-10" db="EMBL/GenBank/DDBJ databases">
        <title>Effector identification in a new, highly contiguous assembly of the strawberry crown rot pathogen Phytophthora cactorum.</title>
        <authorList>
            <person name="Armitage A.D."/>
            <person name="Nellist C.F."/>
            <person name="Bates H."/>
            <person name="Vickerstaff R.J."/>
            <person name="Harrison R.J."/>
        </authorList>
    </citation>
    <scope>NUCLEOTIDE SEQUENCE</scope>
    <source>
        <strain evidence="3">4040</strain>
    </source>
</reference>
<evidence type="ECO:0000256" key="2">
    <source>
        <dbReference type="SAM" id="MobiDB-lite"/>
    </source>
</evidence>
<gene>
    <name evidence="3" type="ORF">PC117_g1402</name>
</gene>
<keyword evidence="1" id="KW-0175">Coiled coil</keyword>
<dbReference type="AlphaFoldDB" id="A0A8T1EL48"/>
<dbReference type="PANTHER" id="PTHR24216">
    <property type="entry name" value="PAXILLIN-RELATED"/>
    <property type="match status" value="1"/>
</dbReference>
<evidence type="ECO:0000256" key="1">
    <source>
        <dbReference type="SAM" id="Coils"/>
    </source>
</evidence>
<sequence length="667" mass="69812">MSGFIRRTAARALDLTGYLSQSSSPLPDDDSAPPRGDTAVPGRSDAPPVLAAGVQSASEASPAAPVASPIISHAFTTQSALLGVSEEALRDTVDEVATAASDRNLTMSATQLAPVTKFLSRKSAPPSLLTLSTSGDVGKLRARLDLTYAGRQALEVQLLTHIGLRENAELFARQATAEIEELQTELKRGKDSDAAHLRRFMDAQGSLDASTETTVKLRQFIKSIQESNLSIQKQVQREREVFKAKVVANAKQTSKLHRLLSDLIKGDSSDGQALLSKVAVQRDRINRLTRANGILRQQVDLRAMDAVTLVLAIERIASGDINLDLLDLDQSTRDALDQLQQLDACRRRSRSRAGVADSAVPEAQVNRLQAHQATLKTRSVLIASRAAVADVPGIASDPSPSKRRGLRMPKAWRKAKPAKKRRAASAPAAPSSPSPSPIVPSVAAPASGTSLAVTQVPAQASLSTGDSSGARTVSQPAPTDVFIVARRATSLGEGSARRTSSVTGSEAVAGTSVKVGLRLYPSSMFPVPSHAAASLSVPASAHSPASLSGPSPRERATPSLQSSQRSQLKPSLLAEQESASDSDVLGLESEVVEVSSGDEGSRSPAVPSSGDVEAKTEYVTVDSPVQEVPSSQPSGRVLSLTPGSDPVIRLSSEASPAAGPIPVPSQA</sequence>
<feature type="compositionally biased region" description="Low complexity" evidence="2">
    <location>
        <begin position="623"/>
        <end position="634"/>
    </location>
</feature>
<dbReference type="VEuPathDB" id="FungiDB:PC110_g8006"/>
<dbReference type="Proteomes" id="UP000736787">
    <property type="component" value="Unassembled WGS sequence"/>
</dbReference>
<feature type="region of interest" description="Disordered" evidence="2">
    <location>
        <begin position="16"/>
        <end position="56"/>
    </location>
</feature>
<feature type="compositionally biased region" description="Low complexity" evidence="2">
    <location>
        <begin position="582"/>
        <end position="598"/>
    </location>
</feature>
<protein>
    <submittedName>
        <fullName evidence="3">Uncharacterized protein</fullName>
    </submittedName>
</protein>
<organism evidence="3 4">
    <name type="scientific">Phytophthora cactorum</name>
    <dbReference type="NCBI Taxonomy" id="29920"/>
    <lineage>
        <taxon>Eukaryota</taxon>
        <taxon>Sar</taxon>
        <taxon>Stramenopiles</taxon>
        <taxon>Oomycota</taxon>
        <taxon>Peronosporomycetes</taxon>
        <taxon>Peronosporales</taxon>
        <taxon>Peronosporaceae</taxon>
        <taxon>Phytophthora</taxon>
    </lineage>
</organism>
<accession>A0A8T1EL48</accession>
<feature type="coiled-coil region" evidence="1">
    <location>
        <begin position="165"/>
        <end position="192"/>
    </location>
</feature>
<feature type="region of interest" description="Disordered" evidence="2">
    <location>
        <begin position="392"/>
        <end position="442"/>
    </location>
</feature>
<proteinExistence type="predicted"/>